<sequence>MNTVRECKHGLPYGICMKDECVQVFMGGRMAGFEHELAKREDFGPDADMDTILAHECQHGSDMRVCDKCALMDQVIRTQPFAAGVTVDEWLETFDKLDHGLDK</sequence>
<accession>A0A0F9HSU5</accession>
<protein>
    <submittedName>
        <fullName evidence="1">Uncharacterized protein</fullName>
    </submittedName>
</protein>
<comment type="caution">
    <text evidence="1">The sequence shown here is derived from an EMBL/GenBank/DDBJ whole genome shotgun (WGS) entry which is preliminary data.</text>
</comment>
<dbReference type="EMBL" id="LAZR01016039">
    <property type="protein sequence ID" value="KKM06252.1"/>
    <property type="molecule type" value="Genomic_DNA"/>
</dbReference>
<reference evidence="1" key="1">
    <citation type="journal article" date="2015" name="Nature">
        <title>Complex archaea that bridge the gap between prokaryotes and eukaryotes.</title>
        <authorList>
            <person name="Spang A."/>
            <person name="Saw J.H."/>
            <person name="Jorgensen S.L."/>
            <person name="Zaremba-Niedzwiedzka K."/>
            <person name="Martijn J."/>
            <person name="Lind A.E."/>
            <person name="van Eijk R."/>
            <person name="Schleper C."/>
            <person name="Guy L."/>
            <person name="Ettema T.J."/>
        </authorList>
    </citation>
    <scope>NUCLEOTIDE SEQUENCE</scope>
</reference>
<gene>
    <name evidence="1" type="ORF">LCGC14_1745840</name>
</gene>
<evidence type="ECO:0000313" key="1">
    <source>
        <dbReference type="EMBL" id="KKM06252.1"/>
    </source>
</evidence>
<name>A0A0F9HSU5_9ZZZZ</name>
<dbReference type="AlphaFoldDB" id="A0A0F9HSU5"/>
<proteinExistence type="predicted"/>
<organism evidence="1">
    <name type="scientific">marine sediment metagenome</name>
    <dbReference type="NCBI Taxonomy" id="412755"/>
    <lineage>
        <taxon>unclassified sequences</taxon>
        <taxon>metagenomes</taxon>
        <taxon>ecological metagenomes</taxon>
    </lineage>
</organism>